<dbReference type="AlphaFoldDB" id="A0A0C9VLK4"/>
<feature type="compositionally biased region" description="Acidic residues" evidence="1">
    <location>
        <begin position="64"/>
        <end position="91"/>
    </location>
</feature>
<protein>
    <submittedName>
        <fullName evidence="2">Uncharacterized protein</fullName>
    </submittedName>
</protein>
<evidence type="ECO:0000313" key="2">
    <source>
        <dbReference type="EMBL" id="KIJ42642.1"/>
    </source>
</evidence>
<feature type="compositionally biased region" description="Acidic residues" evidence="1">
    <location>
        <begin position="212"/>
        <end position="230"/>
    </location>
</feature>
<feature type="region of interest" description="Disordered" evidence="1">
    <location>
        <begin position="122"/>
        <end position="142"/>
    </location>
</feature>
<dbReference type="EMBL" id="KN837128">
    <property type="protein sequence ID" value="KIJ42642.1"/>
    <property type="molecule type" value="Genomic_DNA"/>
</dbReference>
<sequence>MPRRKASAVKWSQNFGERALKKQKTIDTDVQAEEISEPESSGFEFLDLGHAGNISLSPPLEPDPSGDDPYESEFSSTDEGENEADMDEGELQSEAAFLKFTEKLNSGMAKFLQDANLQKRPQRYKLSHEIPESTKYRHASNIRKSTNALRAQGFGDIQGYFTKKQSEPVQREEIILPVDLDLRKSQMREAAEEEEEEEEAFFLGSQSAPLSIEEEEEEEEEELEVTADEEVNSWITMHYSDNEIEPMSTLNVQNSPLHGLSAPLFSQ</sequence>
<feature type="region of interest" description="Disordered" evidence="1">
    <location>
        <begin position="22"/>
        <end position="91"/>
    </location>
</feature>
<name>A0A0C9VLK4_SPHS4</name>
<feature type="region of interest" description="Disordered" evidence="1">
    <location>
        <begin position="186"/>
        <end position="230"/>
    </location>
</feature>
<feature type="compositionally biased region" description="Basic and acidic residues" evidence="1">
    <location>
        <begin position="126"/>
        <end position="135"/>
    </location>
</feature>
<evidence type="ECO:0000256" key="1">
    <source>
        <dbReference type="SAM" id="MobiDB-lite"/>
    </source>
</evidence>
<accession>A0A0C9VLK4</accession>
<keyword evidence="3" id="KW-1185">Reference proteome</keyword>
<reference evidence="2 3" key="1">
    <citation type="submission" date="2014-06" db="EMBL/GenBank/DDBJ databases">
        <title>Evolutionary Origins and Diversification of the Mycorrhizal Mutualists.</title>
        <authorList>
            <consortium name="DOE Joint Genome Institute"/>
            <consortium name="Mycorrhizal Genomics Consortium"/>
            <person name="Kohler A."/>
            <person name="Kuo A."/>
            <person name="Nagy L.G."/>
            <person name="Floudas D."/>
            <person name="Copeland A."/>
            <person name="Barry K.W."/>
            <person name="Cichocki N."/>
            <person name="Veneault-Fourrey C."/>
            <person name="LaButti K."/>
            <person name="Lindquist E.A."/>
            <person name="Lipzen A."/>
            <person name="Lundell T."/>
            <person name="Morin E."/>
            <person name="Murat C."/>
            <person name="Riley R."/>
            <person name="Ohm R."/>
            <person name="Sun H."/>
            <person name="Tunlid A."/>
            <person name="Henrissat B."/>
            <person name="Grigoriev I.V."/>
            <person name="Hibbett D.S."/>
            <person name="Martin F."/>
        </authorList>
    </citation>
    <scope>NUCLEOTIDE SEQUENCE [LARGE SCALE GENOMIC DNA]</scope>
    <source>
        <strain evidence="2 3">SS14</strain>
    </source>
</reference>
<dbReference type="Proteomes" id="UP000054279">
    <property type="component" value="Unassembled WGS sequence"/>
</dbReference>
<evidence type="ECO:0000313" key="3">
    <source>
        <dbReference type="Proteomes" id="UP000054279"/>
    </source>
</evidence>
<gene>
    <name evidence="2" type="ORF">M422DRAFT_48102</name>
</gene>
<feature type="compositionally biased region" description="Acidic residues" evidence="1">
    <location>
        <begin position="191"/>
        <end position="200"/>
    </location>
</feature>
<dbReference type="HOGENOM" id="CLU_1042704_0_0_1"/>
<proteinExistence type="predicted"/>
<organism evidence="2 3">
    <name type="scientific">Sphaerobolus stellatus (strain SS14)</name>
    <dbReference type="NCBI Taxonomy" id="990650"/>
    <lineage>
        <taxon>Eukaryota</taxon>
        <taxon>Fungi</taxon>
        <taxon>Dikarya</taxon>
        <taxon>Basidiomycota</taxon>
        <taxon>Agaricomycotina</taxon>
        <taxon>Agaricomycetes</taxon>
        <taxon>Phallomycetidae</taxon>
        <taxon>Geastrales</taxon>
        <taxon>Sphaerobolaceae</taxon>
        <taxon>Sphaerobolus</taxon>
    </lineage>
</organism>